<evidence type="ECO:0000256" key="12">
    <source>
        <dbReference type="SAM" id="Phobius"/>
    </source>
</evidence>
<dbReference type="OrthoDB" id="891563at2"/>
<keyword evidence="4" id="KW-1003">Cell membrane</keyword>
<dbReference type="InterPro" id="IPR038377">
    <property type="entry name" value="Na/Glc_symporter_sf"/>
</dbReference>
<feature type="transmembrane region" description="Helical" evidence="12">
    <location>
        <begin position="73"/>
        <end position="98"/>
    </location>
</feature>
<feature type="transmembrane region" description="Helical" evidence="12">
    <location>
        <begin position="119"/>
        <end position="146"/>
    </location>
</feature>
<dbReference type="Gene3D" id="1.20.1730.10">
    <property type="entry name" value="Sodium/glucose cotransporter"/>
    <property type="match status" value="1"/>
</dbReference>
<dbReference type="CDD" id="cd10326">
    <property type="entry name" value="SLC5sbd_NIS-like"/>
    <property type="match status" value="1"/>
</dbReference>
<evidence type="ECO:0000256" key="7">
    <source>
        <dbReference type="ARBA" id="ARBA00023053"/>
    </source>
</evidence>
<evidence type="ECO:0000256" key="4">
    <source>
        <dbReference type="ARBA" id="ARBA00022475"/>
    </source>
</evidence>
<keyword evidence="5 12" id="KW-0812">Transmembrane</keyword>
<keyword evidence="6 12" id="KW-1133">Transmembrane helix</keyword>
<dbReference type="Proteomes" id="UP000233387">
    <property type="component" value="Unassembled WGS sequence"/>
</dbReference>
<dbReference type="EMBL" id="NKXO01000027">
    <property type="protein sequence ID" value="PKQ68052.1"/>
    <property type="molecule type" value="Genomic_DNA"/>
</dbReference>
<evidence type="ECO:0000256" key="2">
    <source>
        <dbReference type="ARBA" id="ARBA00006434"/>
    </source>
</evidence>
<keyword evidence="14" id="KW-1185">Reference proteome</keyword>
<dbReference type="PROSITE" id="PS50283">
    <property type="entry name" value="NA_SOLUT_SYMP_3"/>
    <property type="match status" value="1"/>
</dbReference>
<dbReference type="InterPro" id="IPR051163">
    <property type="entry name" value="Sodium:Solute_Symporter_SSF"/>
</dbReference>
<dbReference type="PANTHER" id="PTHR42985:SF47">
    <property type="entry name" value="INTEGRAL MEMBRANE TRANSPORT PROTEIN"/>
    <property type="match status" value="1"/>
</dbReference>
<sequence>MSSVWVVSILSAYFLSLLTIAYFTSKNAESTTFFNANKQSPWYLVAFGMIGASLSGVTFISIPGAVLSRSFGYFQIVLGYVAGYLVIALVLMPLYYRLNLISIYTYLESRFGKYTYKTGASFFLLSRTIGTAFRLFLAVEALQIGLFGKWDLPFWLTTAISIALIWLYTFRGGIKTIVWTDTFQTAFLLLALFSAIGAIKQDLGWSLEHLATAISESPFSKIFFWENFAESKNHFIKQFLAGMFIAIAMTGLDQDLMQKNLTCKNLKDAQKNMFSFVAILVAVNFVFLVMGALLYLYAENKGIALPSQNGKIITDQVYPVLAFEHLGVVAGIAFLLGITAATYASSDSALASLTTSFCIDFLGLTKKAIAEHKAQKTVRWVHLGFSLLLLLIVVLFEKLRNAYPQMNIIGALFQAAGYTYGALLGLFAFGITTKRNLRDKLVPLVCVLCPVVAFIIAQNSKEWLGYVFGDELILLNGLLNYAGLWLISLKPRYSVQTNLHT</sequence>
<dbReference type="Pfam" id="PF00474">
    <property type="entry name" value="SSF"/>
    <property type="match status" value="1"/>
</dbReference>
<reference evidence="13 14" key="1">
    <citation type="submission" date="2017-06" db="EMBL/GenBank/DDBJ databases">
        <title>Raineya orbicola gen. nov., sp. nov. a slightly thermophilic bacterium of the phylum Bacteroidetes and the description of Raineyaceae fam. nov.</title>
        <authorList>
            <person name="Albuquerque L."/>
            <person name="Polonia A.R.M."/>
            <person name="Barroso C."/>
            <person name="Froufe H.J.C."/>
            <person name="Lage O."/>
            <person name="Lobo-Da-Cunha A."/>
            <person name="Egas C."/>
            <person name="Da Costa M.S."/>
        </authorList>
    </citation>
    <scope>NUCLEOTIDE SEQUENCE [LARGE SCALE GENOMIC DNA]</scope>
    <source>
        <strain evidence="13 14">SPSPC-11</strain>
    </source>
</reference>
<dbReference type="GO" id="GO:0006814">
    <property type="term" value="P:sodium ion transport"/>
    <property type="evidence" value="ECO:0007669"/>
    <property type="project" value="UniProtKB-KW"/>
</dbReference>
<accession>A0A2N3ICH8</accession>
<keyword evidence="3" id="KW-0813">Transport</keyword>
<evidence type="ECO:0000256" key="9">
    <source>
        <dbReference type="ARBA" id="ARBA00023136"/>
    </source>
</evidence>
<evidence type="ECO:0000256" key="3">
    <source>
        <dbReference type="ARBA" id="ARBA00022448"/>
    </source>
</evidence>
<dbReference type="RefSeq" id="WP_101359050.1">
    <property type="nucleotide sequence ID" value="NZ_NKXO01000027.1"/>
</dbReference>
<evidence type="ECO:0000256" key="1">
    <source>
        <dbReference type="ARBA" id="ARBA00004651"/>
    </source>
</evidence>
<evidence type="ECO:0000256" key="10">
    <source>
        <dbReference type="ARBA" id="ARBA00023201"/>
    </source>
</evidence>
<dbReference type="GO" id="GO:0005886">
    <property type="term" value="C:plasma membrane"/>
    <property type="evidence" value="ECO:0007669"/>
    <property type="project" value="UniProtKB-SubCell"/>
</dbReference>
<evidence type="ECO:0000313" key="13">
    <source>
        <dbReference type="EMBL" id="PKQ68052.1"/>
    </source>
</evidence>
<comment type="caution">
    <text evidence="13">The sequence shown here is derived from an EMBL/GenBank/DDBJ whole genome shotgun (WGS) entry which is preliminary data.</text>
</comment>
<feature type="transmembrane region" description="Helical" evidence="12">
    <location>
        <begin position="377"/>
        <end position="396"/>
    </location>
</feature>
<name>A0A2N3ICH8_9BACT</name>
<keyword evidence="8" id="KW-0406">Ion transport</keyword>
<dbReference type="AlphaFoldDB" id="A0A2N3ICH8"/>
<evidence type="ECO:0000256" key="5">
    <source>
        <dbReference type="ARBA" id="ARBA00022692"/>
    </source>
</evidence>
<feature type="transmembrane region" description="Helical" evidence="12">
    <location>
        <begin position="182"/>
        <end position="199"/>
    </location>
</feature>
<feature type="transmembrane region" description="Helical" evidence="12">
    <location>
        <begin position="463"/>
        <end position="487"/>
    </location>
</feature>
<feature type="transmembrane region" description="Helical" evidence="12">
    <location>
        <begin position="317"/>
        <end position="338"/>
    </location>
</feature>
<feature type="transmembrane region" description="Helical" evidence="12">
    <location>
        <begin position="235"/>
        <end position="252"/>
    </location>
</feature>
<feature type="transmembrane region" description="Helical" evidence="12">
    <location>
        <begin position="152"/>
        <end position="170"/>
    </location>
</feature>
<dbReference type="GO" id="GO:0015293">
    <property type="term" value="F:symporter activity"/>
    <property type="evidence" value="ECO:0007669"/>
    <property type="project" value="TreeGrafter"/>
</dbReference>
<dbReference type="PANTHER" id="PTHR42985">
    <property type="entry name" value="SODIUM-COUPLED MONOCARBOXYLATE TRANSPORTER"/>
    <property type="match status" value="1"/>
</dbReference>
<gene>
    <name evidence="13" type="ORF">Rain11_1779</name>
</gene>
<dbReference type="InterPro" id="IPR001734">
    <property type="entry name" value="Na/solute_symporter"/>
</dbReference>
<feature type="transmembrane region" description="Helical" evidence="12">
    <location>
        <begin position="408"/>
        <end position="429"/>
    </location>
</feature>
<evidence type="ECO:0000256" key="11">
    <source>
        <dbReference type="RuleBase" id="RU362091"/>
    </source>
</evidence>
<comment type="subcellular location">
    <subcellularLocation>
        <location evidence="1">Cell membrane</location>
        <topology evidence="1">Multi-pass membrane protein</topology>
    </subcellularLocation>
</comment>
<evidence type="ECO:0000256" key="6">
    <source>
        <dbReference type="ARBA" id="ARBA00022989"/>
    </source>
</evidence>
<feature type="transmembrane region" description="Helical" evidence="12">
    <location>
        <begin position="441"/>
        <end position="457"/>
    </location>
</feature>
<feature type="transmembrane region" description="Helical" evidence="12">
    <location>
        <begin position="273"/>
        <end position="297"/>
    </location>
</feature>
<evidence type="ECO:0000313" key="14">
    <source>
        <dbReference type="Proteomes" id="UP000233387"/>
    </source>
</evidence>
<protein>
    <submittedName>
        <fullName evidence="13">Sodium:solute symporter family</fullName>
    </submittedName>
</protein>
<evidence type="ECO:0000256" key="8">
    <source>
        <dbReference type="ARBA" id="ARBA00023065"/>
    </source>
</evidence>
<feature type="transmembrane region" description="Helical" evidence="12">
    <location>
        <begin position="43"/>
        <end position="67"/>
    </location>
</feature>
<comment type="similarity">
    <text evidence="2 11">Belongs to the sodium:solute symporter (SSF) (TC 2.A.21) family.</text>
</comment>
<proteinExistence type="inferred from homology"/>
<feature type="transmembrane region" description="Helical" evidence="12">
    <location>
        <begin position="6"/>
        <end position="23"/>
    </location>
</feature>
<organism evidence="13 14">
    <name type="scientific">Raineya orbicola</name>
    <dbReference type="NCBI Taxonomy" id="2016530"/>
    <lineage>
        <taxon>Bacteria</taxon>
        <taxon>Pseudomonadati</taxon>
        <taxon>Bacteroidota</taxon>
        <taxon>Cytophagia</taxon>
        <taxon>Cytophagales</taxon>
        <taxon>Raineyaceae</taxon>
        <taxon>Raineya</taxon>
    </lineage>
</organism>
<keyword evidence="7" id="KW-0915">Sodium</keyword>
<keyword evidence="10" id="KW-0739">Sodium transport</keyword>
<keyword evidence="9 12" id="KW-0472">Membrane</keyword>